<dbReference type="PANTHER" id="PTHR11702:SF31">
    <property type="entry name" value="MITOCHONDRIAL RIBOSOME-ASSOCIATED GTPASE 2"/>
    <property type="match status" value="1"/>
</dbReference>
<dbReference type="PROSITE" id="PS00905">
    <property type="entry name" value="GTP1_OBG"/>
    <property type="match status" value="1"/>
</dbReference>
<gene>
    <name evidence="13" type="primary">obgE</name>
    <name evidence="9" type="synonym">obg</name>
    <name evidence="13" type="ORF">AAAU51_07830</name>
</gene>
<comment type="subunit">
    <text evidence="9">Monomer.</text>
</comment>
<dbReference type="CDD" id="cd01898">
    <property type="entry name" value="Obg"/>
    <property type="match status" value="1"/>
</dbReference>
<evidence type="ECO:0000256" key="2">
    <source>
        <dbReference type="ARBA" id="ARBA00007699"/>
    </source>
</evidence>
<feature type="binding site" evidence="9">
    <location>
        <begin position="212"/>
        <end position="215"/>
    </location>
    <ligand>
        <name>GTP</name>
        <dbReference type="ChEBI" id="CHEBI:37565"/>
    </ligand>
</feature>
<organism evidence="13 14">
    <name type="scientific">Anaerostipes amylophilus</name>
    <dbReference type="NCBI Taxonomy" id="2981779"/>
    <lineage>
        <taxon>Bacteria</taxon>
        <taxon>Bacillati</taxon>
        <taxon>Bacillota</taxon>
        <taxon>Clostridia</taxon>
        <taxon>Lachnospirales</taxon>
        <taxon>Lachnospiraceae</taxon>
        <taxon>Anaerostipes</taxon>
    </lineage>
</organism>
<evidence type="ECO:0000256" key="1">
    <source>
        <dbReference type="ARBA" id="ARBA00001946"/>
    </source>
</evidence>
<feature type="binding site" evidence="9">
    <location>
        <position position="172"/>
    </location>
    <ligand>
        <name>Mg(2+)</name>
        <dbReference type="ChEBI" id="CHEBI:18420"/>
    </ligand>
</feature>
<dbReference type="Gene3D" id="2.70.210.12">
    <property type="entry name" value="GTP1/OBG domain"/>
    <property type="match status" value="1"/>
</dbReference>
<dbReference type="NCBIfam" id="NF008956">
    <property type="entry name" value="PRK12299.1"/>
    <property type="match status" value="1"/>
</dbReference>
<dbReference type="NCBIfam" id="TIGR03595">
    <property type="entry name" value="Obg_CgtA_exten"/>
    <property type="match status" value="1"/>
</dbReference>
<accession>A0ABV1IV56</accession>
<dbReference type="Proteomes" id="UP001482154">
    <property type="component" value="Unassembled WGS sequence"/>
</dbReference>
<evidence type="ECO:0000313" key="13">
    <source>
        <dbReference type="EMBL" id="MEQ2711079.1"/>
    </source>
</evidence>
<evidence type="ECO:0000256" key="7">
    <source>
        <dbReference type="ARBA" id="ARBA00022842"/>
    </source>
</evidence>
<evidence type="ECO:0000256" key="8">
    <source>
        <dbReference type="ARBA" id="ARBA00023134"/>
    </source>
</evidence>
<dbReference type="EMBL" id="JBBNIN010000009">
    <property type="protein sequence ID" value="MEQ2711079.1"/>
    <property type="molecule type" value="Genomic_DNA"/>
</dbReference>
<dbReference type="SUPFAM" id="SSF102741">
    <property type="entry name" value="Obg GTP-binding protein C-terminal domain"/>
    <property type="match status" value="1"/>
</dbReference>
<dbReference type="SUPFAM" id="SSF82051">
    <property type="entry name" value="Obg GTP-binding protein N-terminal domain"/>
    <property type="match status" value="1"/>
</dbReference>
<dbReference type="Pfam" id="PF01018">
    <property type="entry name" value="GTP1_OBG"/>
    <property type="match status" value="1"/>
</dbReference>
<dbReference type="InterPro" id="IPR036726">
    <property type="entry name" value="GTP1_OBG_dom_sf"/>
</dbReference>
<dbReference type="InterPro" id="IPR015349">
    <property type="entry name" value="OCT_dom"/>
</dbReference>
<evidence type="ECO:0000259" key="12">
    <source>
        <dbReference type="PROSITE" id="PS51883"/>
    </source>
</evidence>
<dbReference type="EC" id="3.6.5.-" evidence="9"/>
<dbReference type="PROSITE" id="PS51710">
    <property type="entry name" value="G_OBG"/>
    <property type="match status" value="1"/>
</dbReference>
<dbReference type="PROSITE" id="PS51881">
    <property type="entry name" value="OCT"/>
    <property type="match status" value="1"/>
</dbReference>
<evidence type="ECO:0000256" key="3">
    <source>
        <dbReference type="ARBA" id="ARBA00022490"/>
    </source>
</evidence>
<feature type="binding site" evidence="9">
    <location>
        <begin position="282"/>
        <end position="285"/>
    </location>
    <ligand>
        <name>GTP</name>
        <dbReference type="ChEBI" id="CHEBI:37565"/>
    </ligand>
</feature>
<evidence type="ECO:0000256" key="9">
    <source>
        <dbReference type="HAMAP-Rule" id="MF_01454"/>
    </source>
</evidence>
<dbReference type="NCBIfam" id="TIGR02729">
    <property type="entry name" value="Obg_CgtA"/>
    <property type="match status" value="1"/>
</dbReference>
<proteinExistence type="inferred from homology"/>
<comment type="subcellular location">
    <subcellularLocation>
        <location evidence="9">Cytoplasm</location>
    </subcellularLocation>
</comment>
<evidence type="ECO:0000259" key="11">
    <source>
        <dbReference type="PROSITE" id="PS51881"/>
    </source>
</evidence>
<keyword evidence="8 9" id="KW-0342">GTP-binding</keyword>
<feature type="binding site" evidence="9">
    <location>
        <begin position="165"/>
        <end position="172"/>
    </location>
    <ligand>
        <name>GTP</name>
        <dbReference type="ChEBI" id="CHEBI:37565"/>
    </ligand>
</feature>
<keyword evidence="3 9" id="KW-0963">Cytoplasm</keyword>
<dbReference type="Pfam" id="PF09269">
    <property type="entry name" value="DUF1967"/>
    <property type="match status" value="1"/>
</dbReference>
<feature type="binding site" evidence="9">
    <location>
        <begin position="314"/>
        <end position="316"/>
    </location>
    <ligand>
        <name>GTP</name>
        <dbReference type="ChEBI" id="CHEBI:37565"/>
    </ligand>
</feature>
<evidence type="ECO:0000259" key="10">
    <source>
        <dbReference type="PROSITE" id="PS51710"/>
    </source>
</evidence>
<keyword evidence="6 9" id="KW-0378">Hydrolase</keyword>
<comment type="cofactor">
    <cofactor evidence="1 9">
        <name>Mg(2+)</name>
        <dbReference type="ChEBI" id="CHEBI:18420"/>
    </cofactor>
</comment>
<keyword evidence="4 9" id="KW-0479">Metal-binding</keyword>
<dbReference type="NCBIfam" id="NF008955">
    <property type="entry name" value="PRK12297.1"/>
    <property type="match status" value="1"/>
</dbReference>
<protein>
    <recommendedName>
        <fullName evidence="9">GTPase Obg</fullName>
        <ecNumber evidence="9">3.6.5.-</ecNumber>
    </recommendedName>
    <alternativeName>
        <fullName evidence="9">GTP-binding protein Obg</fullName>
    </alternativeName>
</protein>
<dbReference type="PROSITE" id="PS51883">
    <property type="entry name" value="OBG"/>
    <property type="match status" value="1"/>
</dbReference>
<evidence type="ECO:0000256" key="6">
    <source>
        <dbReference type="ARBA" id="ARBA00022801"/>
    </source>
</evidence>
<feature type="binding site" evidence="9">
    <location>
        <position position="192"/>
    </location>
    <ligand>
        <name>Mg(2+)</name>
        <dbReference type="ChEBI" id="CHEBI:18420"/>
    </ligand>
</feature>
<dbReference type="InterPro" id="IPR006074">
    <property type="entry name" value="GTP1-OBG_CS"/>
</dbReference>
<dbReference type="InterPro" id="IPR027417">
    <property type="entry name" value="P-loop_NTPase"/>
</dbReference>
<feature type="binding site" evidence="9">
    <location>
        <begin position="190"/>
        <end position="194"/>
    </location>
    <ligand>
        <name>GTP</name>
        <dbReference type="ChEBI" id="CHEBI:37565"/>
    </ligand>
</feature>
<dbReference type="InterPro" id="IPR006073">
    <property type="entry name" value="GTP-bd"/>
</dbReference>
<feature type="domain" description="OCT" evidence="11">
    <location>
        <begin position="349"/>
        <end position="427"/>
    </location>
</feature>
<keyword evidence="7 9" id="KW-0460">Magnesium</keyword>
<dbReference type="InterPro" id="IPR031167">
    <property type="entry name" value="G_OBG"/>
</dbReference>
<dbReference type="SUPFAM" id="SSF52540">
    <property type="entry name" value="P-loop containing nucleoside triphosphate hydrolases"/>
    <property type="match status" value="1"/>
</dbReference>
<comment type="similarity">
    <text evidence="2 9">Belongs to the TRAFAC class OBG-HflX-like GTPase superfamily. OBG GTPase family.</text>
</comment>
<dbReference type="NCBIfam" id="NF008954">
    <property type="entry name" value="PRK12296.1"/>
    <property type="match status" value="1"/>
</dbReference>
<comment type="caution">
    <text evidence="13">The sequence shown here is derived from an EMBL/GenBank/DDBJ whole genome shotgun (WGS) entry which is preliminary data.</text>
</comment>
<dbReference type="PANTHER" id="PTHR11702">
    <property type="entry name" value="DEVELOPMENTALLY REGULATED GTP-BINDING PROTEIN-RELATED"/>
    <property type="match status" value="1"/>
</dbReference>
<keyword evidence="5 9" id="KW-0547">Nucleotide-binding</keyword>
<evidence type="ECO:0000313" key="14">
    <source>
        <dbReference type="Proteomes" id="UP001482154"/>
    </source>
</evidence>
<feature type="domain" description="Obg" evidence="12">
    <location>
        <begin position="1"/>
        <end position="158"/>
    </location>
</feature>
<feature type="domain" description="OBG-type G" evidence="10">
    <location>
        <begin position="159"/>
        <end position="333"/>
    </location>
</feature>
<dbReference type="InterPro" id="IPR036346">
    <property type="entry name" value="GTP-bd_prot_GTP1/OBG_C_sf"/>
</dbReference>
<dbReference type="HAMAP" id="MF_01454">
    <property type="entry name" value="GTPase_Obg"/>
    <property type="match status" value="1"/>
</dbReference>
<dbReference type="InterPro" id="IPR014100">
    <property type="entry name" value="GTP-bd_Obg/CgtA"/>
</dbReference>
<evidence type="ECO:0000256" key="4">
    <source>
        <dbReference type="ARBA" id="ARBA00022723"/>
    </source>
</evidence>
<reference evidence="13 14" key="1">
    <citation type="submission" date="2024-04" db="EMBL/GenBank/DDBJ databases">
        <title>Human intestinal bacterial collection.</title>
        <authorList>
            <person name="Pauvert C."/>
            <person name="Hitch T.C.A."/>
            <person name="Clavel T."/>
        </authorList>
    </citation>
    <scope>NUCLEOTIDE SEQUENCE [LARGE SCALE GENOMIC DNA]</scope>
    <source>
        <strain evidence="13 14">CLA-AA-H249</strain>
    </source>
</reference>
<dbReference type="PRINTS" id="PR00326">
    <property type="entry name" value="GTP1OBG"/>
</dbReference>
<dbReference type="InterPro" id="IPR045086">
    <property type="entry name" value="OBG_GTPase"/>
</dbReference>
<dbReference type="Pfam" id="PF01926">
    <property type="entry name" value="MMR_HSR1"/>
    <property type="match status" value="1"/>
</dbReference>
<keyword evidence="14" id="KW-1185">Reference proteome</keyword>
<dbReference type="InterPro" id="IPR006169">
    <property type="entry name" value="GTP1_OBG_dom"/>
</dbReference>
<name>A0ABV1IV56_9FIRM</name>
<dbReference type="RefSeq" id="WP_055196856.1">
    <property type="nucleotide sequence ID" value="NZ_JAOQJG010000003.1"/>
</dbReference>
<comment type="function">
    <text evidence="9">An essential GTPase which binds GTP, GDP and possibly (p)ppGpp with moderate affinity, with high nucleotide exchange rates and a fairly low GTP hydrolysis rate. Plays a role in control of the cell cycle, stress response, ribosome biogenesis and in those bacteria that undergo differentiation, in morphogenesis control.</text>
</comment>
<evidence type="ECO:0000256" key="5">
    <source>
        <dbReference type="ARBA" id="ARBA00022741"/>
    </source>
</evidence>
<dbReference type="Gene3D" id="3.30.300.350">
    <property type="entry name" value="GTP-binding protein OBG, C-terminal domain"/>
    <property type="match status" value="1"/>
</dbReference>
<sequence>MFADRANIIIRSGKGGDGHVSFRRELYVPNGGPDGGDGGRGGDVIFVVDEGINTLSDYRHRRKFKAGDGQEGGRRRCHGADGEDIILKVPAGTVVKEKESGKVILDMSNKKEPVVLLKGGRGGKGNQHYATPTMQAPKYAQPGGKAQEIEVMLELKVIADVGLVGFPNVGKSTFLSRVTNANPKIANYHFTTLNPNLGVVDMDGSKGFVIADIPGIIEGASEGVGLGFEFLRHIERTKVMIHMVDGASVEGRDPIVDIHAITDELKKYNKEILEKPQVIAANKMDAMSETDRETVIDLLKEEFEPEGIKVFPISAVSGEGVKELLWHVQGLLDELPEGATEFEQEYELNFGEEEGGIIIAHPEEGLYTVEGPKVERMLGYTNLESERGFDFFQKFMKENGVIERLTEMGIEEGDTVRLYNLEFDYYR</sequence>
<dbReference type="Gene3D" id="3.40.50.300">
    <property type="entry name" value="P-loop containing nucleotide triphosphate hydrolases"/>
    <property type="match status" value="1"/>
</dbReference>